<dbReference type="RefSeq" id="WP_319831906.1">
    <property type="nucleotide sequence ID" value="NZ_CP138858.1"/>
</dbReference>
<accession>A0ABZ0RID2</accession>
<evidence type="ECO:0000313" key="3">
    <source>
        <dbReference type="Proteomes" id="UP001324993"/>
    </source>
</evidence>
<protein>
    <submittedName>
        <fullName evidence="2">Glycosyltransferase family 4 protein</fullName>
        <ecNumber evidence="2">2.4.-.-</ecNumber>
    </submittedName>
</protein>
<dbReference type="EMBL" id="CP138858">
    <property type="protein sequence ID" value="WPJ95004.1"/>
    <property type="molecule type" value="Genomic_DNA"/>
</dbReference>
<sequence length="289" mass="32488">MKPDIVFFSNGSCFDLSIPVYSRFIRKINVPFLTYLALNTEHETLPYPRMLDLRYGFQSAASVIFSSRRNLETAERQIAGNIDNAVTLTNPPTCTEYPEYPWPDQSIVRFAMVARLNAKIKGQPLALAVLADERWRKREWHLDIFGKGPDEQYIRALVEHYDLQDKVSFRGYATDVGQEIWAENHVLLMPSLYEGCPISLYDAALFGRPAIVSDVGGNAEFVLEGENGFVAAAPSVPSFSDALERAWNAKGELSKMGQVALERASSIVDMAPENIVYAQMQEIVKNGRR</sequence>
<dbReference type="Pfam" id="PF00534">
    <property type="entry name" value="Glycos_transf_1"/>
    <property type="match status" value="1"/>
</dbReference>
<dbReference type="GO" id="GO:0016757">
    <property type="term" value="F:glycosyltransferase activity"/>
    <property type="evidence" value="ECO:0007669"/>
    <property type="project" value="UniProtKB-KW"/>
</dbReference>
<dbReference type="EC" id="2.4.-.-" evidence="2"/>
<evidence type="ECO:0000259" key="1">
    <source>
        <dbReference type="Pfam" id="PF00534"/>
    </source>
</evidence>
<keyword evidence="3" id="KW-1185">Reference proteome</keyword>
<evidence type="ECO:0000313" key="2">
    <source>
        <dbReference type="EMBL" id="WPJ95004.1"/>
    </source>
</evidence>
<dbReference type="InterPro" id="IPR001296">
    <property type="entry name" value="Glyco_trans_1"/>
</dbReference>
<feature type="domain" description="Glycosyl transferase family 1" evidence="1">
    <location>
        <begin position="110"/>
        <end position="258"/>
    </location>
</feature>
<name>A0ABZ0RID2_9BACT</name>
<dbReference type="CDD" id="cd03801">
    <property type="entry name" value="GT4_PimA-like"/>
    <property type="match status" value="1"/>
</dbReference>
<organism evidence="2 3">
    <name type="scientific">Coraliomargarita algicola</name>
    <dbReference type="NCBI Taxonomy" id="3092156"/>
    <lineage>
        <taxon>Bacteria</taxon>
        <taxon>Pseudomonadati</taxon>
        <taxon>Verrucomicrobiota</taxon>
        <taxon>Opitutia</taxon>
        <taxon>Puniceicoccales</taxon>
        <taxon>Coraliomargaritaceae</taxon>
        <taxon>Coraliomargarita</taxon>
    </lineage>
</organism>
<keyword evidence="2" id="KW-0328">Glycosyltransferase</keyword>
<dbReference type="Gene3D" id="3.40.50.2000">
    <property type="entry name" value="Glycogen Phosphorylase B"/>
    <property type="match status" value="1"/>
</dbReference>
<gene>
    <name evidence="2" type="ORF">SH580_16370</name>
</gene>
<proteinExistence type="predicted"/>
<reference evidence="2 3" key="1">
    <citation type="submission" date="2023-11" db="EMBL/GenBank/DDBJ databases">
        <title>Coraliomargarita sp. nov., isolated from marine algae.</title>
        <authorList>
            <person name="Lee J.K."/>
            <person name="Baek J.H."/>
            <person name="Kim J.M."/>
            <person name="Choi D.G."/>
            <person name="Jeon C.O."/>
        </authorList>
    </citation>
    <scope>NUCLEOTIDE SEQUENCE [LARGE SCALE GENOMIC DNA]</scope>
    <source>
        <strain evidence="2 3">J2-16</strain>
    </source>
</reference>
<dbReference type="PANTHER" id="PTHR12526">
    <property type="entry name" value="GLYCOSYLTRANSFERASE"/>
    <property type="match status" value="1"/>
</dbReference>
<keyword evidence="2" id="KW-0808">Transferase</keyword>
<dbReference type="Proteomes" id="UP001324993">
    <property type="component" value="Chromosome"/>
</dbReference>
<dbReference type="SUPFAM" id="SSF53756">
    <property type="entry name" value="UDP-Glycosyltransferase/glycogen phosphorylase"/>
    <property type="match status" value="1"/>
</dbReference>